<dbReference type="EMBL" id="UZAI01000102">
    <property type="protein sequence ID" value="VDO48579.1"/>
    <property type="molecule type" value="Genomic_DNA"/>
</dbReference>
<accession>A0A183L9S8</accession>
<organism evidence="1 2">
    <name type="scientific">Schistosoma margrebowiei</name>
    <dbReference type="NCBI Taxonomy" id="48269"/>
    <lineage>
        <taxon>Eukaryota</taxon>
        <taxon>Metazoa</taxon>
        <taxon>Spiralia</taxon>
        <taxon>Lophotrochozoa</taxon>
        <taxon>Platyhelminthes</taxon>
        <taxon>Trematoda</taxon>
        <taxon>Digenea</taxon>
        <taxon>Strigeidida</taxon>
        <taxon>Schistosomatoidea</taxon>
        <taxon>Schistosomatidae</taxon>
        <taxon>Schistosoma</taxon>
    </lineage>
</organism>
<proteinExistence type="predicted"/>
<evidence type="ECO:0000313" key="2">
    <source>
        <dbReference type="Proteomes" id="UP000277204"/>
    </source>
</evidence>
<sequence>MRRYKNEVLGISKTHSTQNGQKRLDSGEMLLYSGHEGVNAPHTQRVYLMLTKEARNALIGCEFHGSTIIKASETKREGITINVIQCYVPTNNSKEDDK</sequence>
<evidence type="ECO:0000313" key="1">
    <source>
        <dbReference type="EMBL" id="VDO48579.1"/>
    </source>
</evidence>
<dbReference type="AlphaFoldDB" id="A0A183L9S8"/>
<reference evidence="1 2" key="1">
    <citation type="submission" date="2018-11" db="EMBL/GenBank/DDBJ databases">
        <authorList>
            <consortium name="Pathogen Informatics"/>
        </authorList>
    </citation>
    <scope>NUCLEOTIDE SEQUENCE [LARGE SCALE GENOMIC DNA]</scope>
    <source>
        <strain evidence="1 2">Zambia</strain>
    </source>
</reference>
<protein>
    <submittedName>
        <fullName evidence="1">Uncharacterized protein</fullName>
    </submittedName>
</protein>
<name>A0A183L9S8_9TREM</name>
<dbReference type="Proteomes" id="UP000277204">
    <property type="component" value="Unassembled WGS sequence"/>
</dbReference>
<gene>
    <name evidence="1" type="ORF">SMRZ_LOCUS553</name>
</gene>
<keyword evidence="2" id="KW-1185">Reference proteome</keyword>